<evidence type="ECO:0000313" key="2">
    <source>
        <dbReference type="WBParaSite" id="nRc.2.0.1.t14342-RA"/>
    </source>
</evidence>
<evidence type="ECO:0000313" key="1">
    <source>
        <dbReference type="Proteomes" id="UP000887565"/>
    </source>
</evidence>
<sequence>MLFTTSKNSLHLTLTFASCTLNSGSSSIQSNDISVELMDKMPGKTNPGATNLADDV</sequence>
<accession>A0A915IJI3</accession>
<dbReference type="Proteomes" id="UP000887565">
    <property type="component" value="Unplaced"/>
</dbReference>
<dbReference type="PROSITE" id="PS51257">
    <property type="entry name" value="PROKAR_LIPOPROTEIN"/>
    <property type="match status" value="1"/>
</dbReference>
<reference evidence="2" key="1">
    <citation type="submission" date="2022-11" db="UniProtKB">
        <authorList>
            <consortium name="WormBaseParasite"/>
        </authorList>
    </citation>
    <scope>IDENTIFICATION</scope>
</reference>
<organism evidence="1 2">
    <name type="scientific">Romanomermis culicivorax</name>
    <name type="common">Nematode worm</name>
    <dbReference type="NCBI Taxonomy" id="13658"/>
    <lineage>
        <taxon>Eukaryota</taxon>
        <taxon>Metazoa</taxon>
        <taxon>Ecdysozoa</taxon>
        <taxon>Nematoda</taxon>
        <taxon>Enoplea</taxon>
        <taxon>Dorylaimia</taxon>
        <taxon>Mermithida</taxon>
        <taxon>Mermithoidea</taxon>
        <taxon>Mermithidae</taxon>
        <taxon>Romanomermis</taxon>
    </lineage>
</organism>
<name>A0A915IJI3_ROMCU</name>
<proteinExistence type="predicted"/>
<keyword evidence="1" id="KW-1185">Reference proteome</keyword>
<dbReference type="WBParaSite" id="nRc.2.0.1.t14342-RA">
    <property type="protein sequence ID" value="nRc.2.0.1.t14342-RA"/>
    <property type="gene ID" value="nRc.2.0.1.g14342"/>
</dbReference>
<dbReference type="AlphaFoldDB" id="A0A915IJI3"/>
<protein>
    <submittedName>
        <fullName evidence="2">Uncharacterized protein</fullName>
    </submittedName>
</protein>